<dbReference type="EMBL" id="CP031044">
    <property type="protein sequence ID" value="QDZ23895.1"/>
    <property type="molecule type" value="Genomic_DNA"/>
</dbReference>
<evidence type="ECO:0000313" key="4">
    <source>
        <dbReference type="Proteomes" id="UP000316726"/>
    </source>
</evidence>
<sequence length="436" mass="48874">MIGGRLGNHAYVVGASAGLLLAQQLALMRETTAEEGTLRRDLDLRFVSVVLRHGARAPLSENFGAHDHKWEYCGQAYHAVKTNIRGLDNTDRPVSQSDERQTKVVFEGGCKKGQLTSVGQLQALQLGDWLRERYVSNGFLPPSYNASALEVRSTNISRTLDTVTGVLTGLYPDAEDPIMIETCDDRREWLYPNHRNCKRLSQLMAQKRVTLEESRMAGSHAALEEKLKTALEVPASERHIRFVEAYDVCKTVLFHSARHHMKMDDGLLRELELVATKQMKAFVAPEDNAEMLSLSIGKVLQDLLQGMERAASGEAESAKTKMKLFSGHDTTLMPLLVALGHELRDWPPFMSNLIFELYWSERDGKHYVKIDYNKEVLRVEGCDRDGYLELGQLNDRLRPFMLQDYSSQCSAVEAATKEHHGSVSKKLAAGVSNGVE</sequence>
<organism evidence="3 4">
    <name type="scientific">Chloropicon primus</name>
    <dbReference type="NCBI Taxonomy" id="1764295"/>
    <lineage>
        <taxon>Eukaryota</taxon>
        <taxon>Viridiplantae</taxon>
        <taxon>Chlorophyta</taxon>
        <taxon>Chloropicophyceae</taxon>
        <taxon>Chloropicales</taxon>
        <taxon>Chloropicaceae</taxon>
        <taxon>Chloropicon</taxon>
    </lineage>
</organism>
<gene>
    <name evidence="3" type="ORF">A3770_11p64130</name>
</gene>
<comment type="similarity">
    <text evidence="1">Belongs to the histidine acid phosphatase family.</text>
</comment>
<keyword evidence="4" id="KW-1185">Reference proteome</keyword>
<dbReference type="InterPro" id="IPR029033">
    <property type="entry name" value="His_PPase_superfam"/>
</dbReference>
<dbReference type="PANTHER" id="PTHR11567">
    <property type="entry name" value="ACID PHOSPHATASE-RELATED"/>
    <property type="match status" value="1"/>
</dbReference>
<keyword evidence="2" id="KW-0378">Hydrolase</keyword>
<dbReference type="STRING" id="1764295.A0A5B8MW90"/>
<dbReference type="InterPro" id="IPR000560">
    <property type="entry name" value="His_Pase_clade-2"/>
</dbReference>
<protein>
    <submittedName>
        <fullName evidence="3">Histidine phosphatase</fullName>
    </submittedName>
</protein>
<evidence type="ECO:0000256" key="2">
    <source>
        <dbReference type="ARBA" id="ARBA00022801"/>
    </source>
</evidence>
<dbReference type="InterPro" id="IPR033379">
    <property type="entry name" value="Acid_Pase_AS"/>
</dbReference>
<dbReference type="Proteomes" id="UP000316726">
    <property type="component" value="Chromosome 11"/>
</dbReference>
<dbReference type="Gene3D" id="3.40.50.1240">
    <property type="entry name" value="Phosphoglycerate mutase-like"/>
    <property type="match status" value="1"/>
</dbReference>
<dbReference type="CDD" id="cd07061">
    <property type="entry name" value="HP_HAP_like"/>
    <property type="match status" value="1"/>
</dbReference>
<dbReference type="PANTHER" id="PTHR11567:SF110">
    <property type="entry name" value="2-PHOSPHOXYLOSE PHOSPHATASE 1"/>
    <property type="match status" value="1"/>
</dbReference>
<dbReference type="Pfam" id="PF00328">
    <property type="entry name" value="His_Phos_2"/>
    <property type="match status" value="1"/>
</dbReference>
<proteinExistence type="inferred from homology"/>
<evidence type="ECO:0000256" key="1">
    <source>
        <dbReference type="ARBA" id="ARBA00005375"/>
    </source>
</evidence>
<accession>A0A5B8MW90</accession>
<reference evidence="3 4" key="1">
    <citation type="submission" date="2018-07" db="EMBL/GenBank/DDBJ databases">
        <title>The complete nuclear genome of the prasinophyte Chloropicon primus (CCMP1205).</title>
        <authorList>
            <person name="Pombert J.-F."/>
            <person name="Otis C."/>
            <person name="Turmel M."/>
            <person name="Lemieux C."/>
        </authorList>
    </citation>
    <scope>NUCLEOTIDE SEQUENCE [LARGE SCALE GENOMIC DNA]</scope>
    <source>
        <strain evidence="3 4">CCMP1205</strain>
    </source>
</reference>
<dbReference type="SUPFAM" id="SSF53254">
    <property type="entry name" value="Phosphoglycerate mutase-like"/>
    <property type="match status" value="1"/>
</dbReference>
<dbReference type="PROSITE" id="PS00616">
    <property type="entry name" value="HIS_ACID_PHOSPHAT_1"/>
    <property type="match status" value="1"/>
</dbReference>
<dbReference type="InterPro" id="IPR050645">
    <property type="entry name" value="Histidine_acid_phosphatase"/>
</dbReference>
<dbReference type="OrthoDB" id="10257284at2759"/>
<name>A0A5B8MW90_9CHLO</name>
<dbReference type="PROSITE" id="PS00778">
    <property type="entry name" value="HIS_ACID_PHOSPHAT_2"/>
    <property type="match status" value="1"/>
</dbReference>
<dbReference type="GO" id="GO:0016791">
    <property type="term" value="F:phosphatase activity"/>
    <property type="evidence" value="ECO:0007669"/>
    <property type="project" value="TreeGrafter"/>
</dbReference>
<dbReference type="AlphaFoldDB" id="A0A5B8MW90"/>
<evidence type="ECO:0000313" key="3">
    <source>
        <dbReference type="EMBL" id="QDZ23895.1"/>
    </source>
</evidence>